<organism evidence="6 7">
    <name type="scientific">Mycena maculata</name>
    <dbReference type="NCBI Taxonomy" id="230809"/>
    <lineage>
        <taxon>Eukaryota</taxon>
        <taxon>Fungi</taxon>
        <taxon>Dikarya</taxon>
        <taxon>Basidiomycota</taxon>
        <taxon>Agaricomycotina</taxon>
        <taxon>Agaricomycetes</taxon>
        <taxon>Agaricomycetidae</taxon>
        <taxon>Agaricales</taxon>
        <taxon>Marasmiineae</taxon>
        <taxon>Mycenaceae</taxon>
        <taxon>Mycena</taxon>
    </lineage>
</organism>
<feature type="domain" description="Nephrocystin 3-like N-terminal" evidence="5">
    <location>
        <begin position="219"/>
        <end position="253"/>
    </location>
</feature>
<dbReference type="Proteomes" id="UP001215280">
    <property type="component" value="Unassembled WGS sequence"/>
</dbReference>
<dbReference type="Pfam" id="PF24883">
    <property type="entry name" value="NPHP3_N"/>
    <property type="match status" value="2"/>
</dbReference>
<evidence type="ECO:0000313" key="6">
    <source>
        <dbReference type="EMBL" id="KAJ7769559.1"/>
    </source>
</evidence>
<keyword evidence="7" id="KW-1185">Reference proteome</keyword>
<feature type="repeat" description="ANK" evidence="3">
    <location>
        <begin position="763"/>
        <end position="795"/>
    </location>
</feature>
<evidence type="ECO:0000256" key="2">
    <source>
        <dbReference type="ARBA" id="ARBA00023043"/>
    </source>
</evidence>
<feature type="compositionally biased region" description="Polar residues" evidence="4">
    <location>
        <begin position="1158"/>
        <end position="1170"/>
    </location>
</feature>
<dbReference type="SUPFAM" id="SSF48403">
    <property type="entry name" value="Ankyrin repeat"/>
    <property type="match status" value="2"/>
</dbReference>
<dbReference type="PANTHER" id="PTHR24171">
    <property type="entry name" value="ANKYRIN REPEAT DOMAIN-CONTAINING PROTEIN 39-RELATED"/>
    <property type="match status" value="1"/>
</dbReference>
<reference evidence="6" key="1">
    <citation type="submission" date="2023-03" db="EMBL/GenBank/DDBJ databases">
        <title>Massive genome expansion in bonnet fungi (Mycena s.s.) driven by repeated elements and novel gene families across ecological guilds.</title>
        <authorList>
            <consortium name="Lawrence Berkeley National Laboratory"/>
            <person name="Harder C.B."/>
            <person name="Miyauchi S."/>
            <person name="Viragh M."/>
            <person name="Kuo A."/>
            <person name="Thoen E."/>
            <person name="Andreopoulos B."/>
            <person name="Lu D."/>
            <person name="Skrede I."/>
            <person name="Drula E."/>
            <person name="Henrissat B."/>
            <person name="Morin E."/>
            <person name="Kohler A."/>
            <person name="Barry K."/>
            <person name="LaButti K."/>
            <person name="Morin E."/>
            <person name="Salamov A."/>
            <person name="Lipzen A."/>
            <person name="Mereny Z."/>
            <person name="Hegedus B."/>
            <person name="Baldrian P."/>
            <person name="Stursova M."/>
            <person name="Weitz H."/>
            <person name="Taylor A."/>
            <person name="Grigoriev I.V."/>
            <person name="Nagy L.G."/>
            <person name="Martin F."/>
            <person name="Kauserud H."/>
        </authorList>
    </citation>
    <scope>NUCLEOTIDE SEQUENCE</scope>
    <source>
        <strain evidence="6">CBHHK188m</strain>
    </source>
</reference>
<feature type="repeat" description="ANK" evidence="3">
    <location>
        <begin position="895"/>
        <end position="927"/>
    </location>
</feature>
<evidence type="ECO:0000256" key="3">
    <source>
        <dbReference type="PROSITE-ProRule" id="PRU00023"/>
    </source>
</evidence>
<feature type="region of interest" description="Disordered" evidence="4">
    <location>
        <begin position="1150"/>
        <end position="1170"/>
    </location>
</feature>
<dbReference type="PROSITE" id="PS50088">
    <property type="entry name" value="ANK_REPEAT"/>
    <property type="match status" value="12"/>
</dbReference>
<feature type="repeat" description="ANK" evidence="3">
    <location>
        <begin position="1030"/>
        <end position="1058"/>
    </location>
</feature>
<accession>A0AAD7JQ19</accession>
<feature type="domain" description="Nephrocystin 3-like N-terminal" evidence="5">
    <location>
        <begin position="256"/>
        <end position="342"/>
    </location>
</feature>
<feature type="repeat" description="ANK" evidence="3">
    <location>
        <begin position="796"/>
        <end position="828"/>
    </location>
</feature>
<feature type="repeat" description="ANK" evidence="3">
    <location>
        <begin position="928"/>
        <end position="960"/>
    </location>
</feature>
<feature type="repeat" description="ANK" evidence="3">
    <location>
        <begin position="733"/>
        <end position="762"/>
    </location>
</feature>
<dbReference type="EMBL" id="JARJLG010000025">
    <property type="protein sequence ID" value="KAJ7769559.1"/>
    <property type="molecule type" value="Genomic_DNA"/>
</dbReference>
<dbReference type="PANTHER" id="PTHR24171:SF9">
    <property type="entry name" value="ANKYRIN REPEAT DOMAIN-CONTAINING PROTEIN 39"/>
    <property type="match status" value="1"/>
</dbReference>
<name>A0AAD7JQ19_9AGAR</name>
<dbReference type="Gene3D" id="1.25.40.20">
    <property type="entry name" value="Ankyrin repeat-containing domain"/>
    <property type="match status" value="4"/>
</dbReference>
<feature type="repeat" description="ANK" evidence="3">
    <location>
        <begin position="664"/>
        <end position="696"/>
    </location>
</feature>
<dbReference type="Pfam" id="PF12796">
    <property type="entry name" value="Ank_2"/>
    <property type="match status" value="4"/>
</dbReference>
<dbReference type="AlphaFoldDB" id="A0AAD7JQ19"/>
<dbReference type="PROSITE" id="PS50297">
    <property type="entry name" value="ANK_REP_REGION"/>
    <property type="match status" value="11"/>
</dbReference>
<feature type="repeat" description="ANK" evidence="3">
    <location>
        <begin position="862"/>
        <end position="894"/>
    </location>
</feature>
<keyword evidence="2 3" id="KW-0040">ANK repeat</keyword>
<keyword evidence="1" id="KW-0677">Repeat</keyword>
<dbReference type="InterPro" id="IPR056884">
    <property type="entry name" value="NPHP3-like_N"/>
</dbReference>
<evidence type="ECO:0000256" key="4">
    <source>
        <dbReference type="SAM" id="MobiDB-lite"/>
    </source>
</evidence>
<feature type="repeat" description="ANK" evidence="3">
    <location>
        <begin position="993"/>
        <end position="1025"/>
    </location>
</feature>
<feature type="repeat" description="ANK" evidence="3">
    <location>
        <begin position="1059"/>
        <end position="1091"/>
    </location>
</feature>
<dbReference type="InterPro" id="IPR027417">
    <property type="entry name" value="P-loop_NTPase"/>
</dbReference>
<sequence>MPDHTDWKKLTIKWIHRKGSMPTDPSTPVPERSTSAAESVIYNSTLALSLAEQALDIAQVAPFIGPAAALLGEVLKSYREFKSANEKQDLLVTHITDITGDICAGVLRLEVANHSDLIQRLKTDLENYAGLIGRASRFIQEYDDQGNVRRYAGRNQLGEEIDKLIQELNLFGARFRSINTRALEDIHNIVVLDRLEKWLHSPPDMAQKLYDTEKLRMQGTGLWFLEGEQFIEWQDNPGVLWIKGPSGAGKSVLRDKNTQSVEIALQRIVLQLSAQCQNPYRKLPSYKDLEKILQQILEELGRTYIILDALDECNDSELNQLVNLVSTLRAWTNIPLHLLITSQPRPIFIKSFRGVNCIPLEYDITQEDVKFFINNELKTNSALEIWQPSAVKVTDLITRKSNGMFRLATCLLIELSCCPWAEEDELNHTLDTLPEDLCGIYDRFLQGIRSEHLIYVEVALRWLLFSATSLSPVELAEAIAFDFSNPEQYTYKPSRLEGNRVLLPKWLAGLVAINFDSSGNQVISLAHESVQDYLLSNHFTNKFGADLREDLSHTFISQTCINYLLYFAAHPLGEEVLAKYPLAKYAATHWCSHLLHCHDQTILFDAAMQLLEDGSEQYSAFSCFLNHTRPWEKIESPLHFCCQEAYIEGVEALLTTDADVNLANINSPLVLACQTGCIKIVHLLLKNGADVNLPSKKYVSALNVASYRGYLEIVHLLLEKGANINLTGGGYGSALSGASFWGYIDIVHLLLEKGADINLPGGYYGSPLGAASYGGQLKIVHLLLEMGADINLPGGDYGSPLGAASSWGTIEIVNLLLESGADLNLPGGDYGSALGAASYQGHLEIVHILLEKGADINIPDRDYGSALGVASQRGHIEIVHLLLESGAEINLQSEYYGSALGAASYGGHLEIVCLLLEKGANINLPGGNYGSALGAASYQGHLEIIHLLLEKGADVNLPGKLMNVLGGASYFGNINIVQLLLNSGANINLLGGDYGCALEIAASQGHIKLVHLLLNHGADINLYGRIFGGPLSAATLEGHIEIVQLLLNSGANINLLDMDGDSPLMAASGGQSLNILQLLLESGANINYQGGHFGSALGEASYCGHIKNVQLLIDFRADLKTQGGHALKLAKKEGHADIVALLQEKGVMDSELEESQEDIQASTSEGVTTD</sequence>
<comment type="caution">
    <text evidence="6">The sequence shown here is derived from an EMBL/GenBank/DDBJ whole genome shotgun (WGS) entry which is preliminary data.</text>
</comment>
<gene>
    <name evidence="6" type="ORF">DFH07DRAFT_768836</name>
</gene>
<feature type="repeat" description="ANK" evidence="3">
    <location>
        <begin position="697"/>
        <end position="729"/>
    </location>
</feature>
<dbReference type="Pfam" id="PF00023">
    <property type="entry name" value="Ank"/>
    <property type="match status" value="1"/>
</dbReference>
<proteinExistence type="predicted"/>
<evidence type="ECO:0000259" key="5">
    <source>
        <dbReference type="Pfam" id="PF24883"/>
    </source>
</evidence>
<protein>
    <submittedName>
        <fullName evidence="6">Ankyrin repeat-containing domain protein</fullName>
    </submittedName>
</protein>
<evidence type="ECO:0000256" key="1">
    <source>
        <dbReference type="ARBA" id="ARBA00022737"/>
    </source>
</evidence>
<dbReference type="InterPro" id="IPR036770">
    <property type="entry name" value="Ankyrin_rpt-contain_sf"/>
</dbReference>
<feature type="repeat" description="ANK" evidence="3">
    <location>
        <begin position="829"/>
        <end position="861"/>
    </location>
</feature>
<dbReference type="SUPFAM" id="SSF52540">
    <property type="entry name" value="P-loop containing nucleoside triphosphate hydrolases"/>
    <property type="match status" value="1"/>
</dbReference>
<evidence type="ECO:0000313" key="7">
    <source>
        <dbReference type="Proteomes" id="UP001215280"/>
    </source>
</evidence>
<dbReference type="SMART" id="SM00248">
    <property type="entry name" value="ANK"/>
    <property type="match status" value="16"/>
</dbReference>
<dbReference type="InterPro" id="IPR002110">
    <property type="entry name" value="Ankyrin_rpt"/>
</dbReference>